<proteinExistence type="predicted"/>
<dbReference type="EMBL" id="QJKJ01005132">
    <property type="protein sequence ID" value="RDX91406.1"/>
    <property type="molecule type" value="Genomic_DNA"/>
</dbReference>
<name>A0A371GLK1_MUCPR</name>
<dbReference type="Proteomes" id="UP000257109">
    <property type="component" value="Unassembled WGS sequence"/>
</dbReference>
<evidence type="ECO:0000313" key="1">
    <source>
        <dbReference type="EMBL" id="RDX91406.1"/>
    </source>
</evidence>
<accession>A0A371GLK1</accession>
<dbReference type="AlphaFoldDB" id="A0A371GLK1"/>
<comment type="caution">
    <text evidence="1">The sequence shown here is derived from an EMBL/GenBank/DDBJ whole genome shotgun (WGS) entry which is preliminary data.</text>
</comment>
<organism evidence="1 2">
    <name type="scientific">Mucuna pruriens</name>
    <name type="common">Velvet bean</name>
    <name type="synonym">Dolichos pruriens</name>
    <dbReference type="NCBI Taxonomy" id="157652"/>
    <lineage>
        <taxon>Eukaryota</taxon>
        <taxon>Viridiplantae</taxon>
        <taxon>Streptophyta</taxon>
        <taxon>Embryophyta</taxon>
        <taxon>Tracheophyta</taxon>
        <taxon>Spermatophyta</taxon>
        <taxon>Magnoliopsida</taxon>
        <taxon>eudicotyledons</taxon>
        <taxon>Gunneridae</taxon>
        <taxon>Pentapetalae</taxon>
        <taxon>rosids</taxon>
        <taxon>fabids</taxon>
        <taxon>Fabales</taxon>
        <taxon>Fabaceae</taxon>
        <taxon>Papilionoideae</taxon>
        <taxon>50 kb inversion clade</taxon>
        <taxon>NPAAA clade</taxon>
        <taxon>indigoferoid/millettioid clade</taxon>
        <taxon>Phaseoleae</taxon>
        <taxon>Mucuna</taxon>
    </lineage>
</organism>
<keyword evidence="2" id="KW-1185">Reference proteome</keyword>
<sequence>MRALYKVIISRESTENNYLHSSRQRNLMFREVGGLLQCFQEQLLDNPSFYHALQLDTEE</sequence>
<protein>
    <submittedName>
        <fullName evidence="1">Uncharacterized protein</fullName>
    </submittedName>
</protein>
<evidence type="ECO:0000313" key="2">
    <source>
        <dbReference type="Proteomes" id="UP000257109"/>
    </source>
</evidence>
<feature type="non-terminal residue" evidence="1">
    <location>
        <position position="1"/>
    </location>
</feature>
<gene>
    <name evidence="1" type="ORF">CR513_26628</name>
</gene>
<dbReference type="OrthoDB" id="1894539at2759"/>
<reference evidence="1" key="1">
    <citation type="submission" date="2018-05" db="EMBL/GenBank/DDBJ databases">
        <title>Draft genome of Mucuna pruriens seed.</title>
        <authorList>
            <person name="Nnadi N.E."/>
            <person name="Vos R."/>
            <person name="Hasami M.H."/>
            <person name="Devisetty U.K."/>
            <person name="Aguiy J.C."/>
        </authorList>
    </citation>
    <scope>NUCLEOTIDE SEQUENCE [LARGE SCALE GENOMIC DNA]</scope>
    <source>
        <strain evidence="1">JCA_2017</strain>
    </source>
</reference>